<sequence>MTRRKGIPLEFPYSLPFRSPNHRSYRFSSLSLTLVSPINRSPGTYVGEITSECSLVIDYITLRQSDIRSTITDAPSSERASNKFPHYLDFAFDKHQFHFFV</sequence>
<dbReference type="AlphaFoldDB" id="A0A101LX35"/>
<protein>
    <submittedName>
        <fullName evidence="1">Uncharacterized protein</fullName>
    </submittedName>
</protein>
<geneLocation type="mitochondrion" evidence="1"/>
<organism evidence="1">
    <name type="scientific">Picea glauca</name>
    <name type="common">White spruce</name>
    <name type="synonym">Pinus glauca</name>
    <dbReference type="NCBI Taxonomy" id="3330"/>
    <lineage>
        <taxon>Eukaryota</taxon>
        <taxon>Viridiplantae</taxon>
        <taxon>Streptophyta</taxon>
        <taxon>Embryophyta</taxon>
        <taxon>Tracheophyta</taxon>
        <taxon>Spermatophyta</taxon>
        <taxon>Pinopsida</taxon>
        <taxon>Pinidae</taxon>
        <taxon>Conifers I</taxon>
        <taxon>Pinales</taxon>
        <taxon>Pinaceae</taxon>
        <taxon>Picea</taxon>
    </lineage>
</organism>
<evidence type="ECO:0000313" key="1">
    <source>
        <dbReference type="EMBL" id="KUM46949.1"/>
    </source>
</evidence>
<dbReference type="EMBL" id="LKAM01000009">
    <property type="protein sequence ID" value="KUM46949.1"/>
    <property type="molecule type" value="Genomic_DNA"/>
</dbReference>
<reference evidence="1" key="1">
    <citation type="journal article" date="2015" name="Genome Biol. Evol.">
        <title>Organellar Genomes of White Spruce (Picea glauca): Assembly and Annotation.</title>
        <authorList>
            <person name="Jackman S.D."/>
            <person name="Warren R.L."/>
            <person name="Gibb E.A."/>
            <person name="Vandervalk B.P."/>
            <person name="Mohamadi H."/>
            <person name="Chu J."/>
            <person name="Raymond A."/>
            <person name="Pleasance S."/>
            <person name="Coope R."/>
            <person name="Wildung M.R."/>
            <person name="Ritland C.E."/>
            <person name="Bousquet J."/>
            <person name="Jones S.J."/>
            <person name="Bohlmann J."/>
            <person name="Birol I."/>
        </authorList>
    </citation>
    <scope>NUCLEOTIDE SEQUENCE [LARGE SCALE GENOMIC DNA]</scope>
    <source>
        <tissue evidence="1">Flushing bud</tissue>
    </source>
</reference>
<gene>
    <name evidence="1" type="ORF">ABT39_MTgene6404</name>
</gene>
<keyword evidence="1" id="KW-0496">Mitochondrion</keyword>
<comment type="caution">
    <text evidence="1">The sequence shown here is derived from an EMBL/GenBank/DDBJ whole genome shotgun (WGS) entry which is preliminary data.</text>
</comment>
<accession>A0A101LX35</accession>
<name>A0A101LX35_PICGL</name>
<proteinExistence type="predicted"/>